<evidence type="ECO:0000256" key="1">
    <source>
        <dbReference type="SAM" id="SignalP"/>
    </source>
</evidence>
<reference evidence="3 4" key="1">
    <citation type="journal article" date="2005" name="Nucleic Acids Res.">
        <title>Genomic blueprint of Hahella chejuensis, a marine microbe producing an algicidal agent.</title>
        <authorList>
            <person name="Jeong H."/>
            <person name="Yim J.H."/>
            <person name="Lee C."/>
            <person name="Choi S.-H."/>
            <person name="Park Y.K."/>
            <person name="Yoon S.H."/>
            <person name="Hur C.-G."/>
            <person name="Kang H.-Y."/>
            <person name="Kim D."/>
            <person name="Lee H.H."/>
            <person name="Park K.H."/>
            <person name="Park S.-H."/>
            <person name="Park H.-S."/>
            <person name="Lee H.K."/>
            <person name="Oh T.K."/>
            <person name="Kim J.F."/>
        </authorList>
    </citation>
    <scope>NUCLEOTIDE SEQUENCE [LARGE SCALE GENOMIC DNA]</scope>
    <source>
        <strain evidence="3 4">KCTC 2396</strain>
    </source>
</reference>
<dbReference type="PANTHER" id="PTHR38834:SF3">
    <property type="entry name" value="SOLUTE-BINDING PROTEIN FAMILY 3_N-TERMINAL DOMAIN-CONTAINING PROTEIN"/>
    <property type="match status" value="1"/>
</dbReference>
<dbReference type="SMART" id="SM00062">
    <property type="entry name" value="PBPb"/>
    <property type="match status" value="1"/>
</dbReference>
<dbReference type="InterPro" id="IPR001638">
    <property type="entry name" value="Solute-binding_3/MltF_N"/>
</dbReference>
<evidence type="ECO:0000259" key="2">
    <source>
        <dbReference type="SMART" id="SM00062"/>
    </source>
</evidence>
<dbReference type="EMBL" id="CP000155">
    <property type="protein sequence ID" value="ABC30870.1"/>
    <property type="molecule type" value="Genomic_DNA"/>
</dbReference>
<feature type="chain" id="PRO_5004215473" evidence="1">
    <location>
        <begin position="24"/>
        <end position="259"/>
    </location>
</feature>
<dbReference type="SUPFAM" id="SSF53850">
    <property type="entry name" value="Periplasmic binding protein-like II"/>
    <property type="match status" value="1"/>
</dbReference>
<feature type="domain" description="Solute-binding protein family 3/N-terminal" evidence="2">
    <location>
        <begin position="29"/>
        <end position="249"/>
    </location>
</feature>
<gene>
    <name evidence="3" type="ordered locus">HCH_04161</name>
</gene>
<sequence length="259" mass="29943">MRWYSWPVMALVGLLLSASLCRADEAIEKLTFMTEDYPPFNYVQDNNLKGFSVDLLELILKKLGSKKTRKDIQVHPWARSYRLTLKTPNTVLFVMTRRGPREDLFKWVGPVAASPIVLMAKKERNLKIRSSEEVKQYHIASVREDIAEIVLDEYGVPLDKREPVPYPELAAKMLEAGRVDMWAYGDIAAYWIIKQNGFNPSEYAPVYDFGSAGDNYYAFNIDTPDWIIERFQTALDELKAEIEENGQSVYQNIIDRYIK</sequence>
<dbReference type="STRING" id="349521.HCH_04161"/>
<proteinExistence type="predicted"/>
<dbReference type="Pfam" id="PF00497">
    <property type="entry name" value="SBP_bac_3"/>
    <property type="match status" value="1"/>
</dbReference>
<dbReference type="OrthoDB" id="8587856at2"/>
<dbReference type="eggNOG" id="COG0834">
    <property type="taxonomic scope" value="Bacteria"/>
</dbReference>
<dbReference type="Gene3D" id="3.40.190.10">
    <property type="entry name" value="Periplasmic binding protein-like II"/>
    <property type="match status" value="2"/>
</dbReference>
<name>Q2SEQ4_HAHCH</name>
<evidence type="ECO:0000313" key="4">
    <source>
        <dbReference type="Proteomes" id="UP000000238"/>
    </source>
</evidence>
<dbReference type="HOGENOM" id="CLU_064076_1_2_6"/>
<keyword evidence="1" id="KW-0732">Signal</keyword>
<dbReference type="Proteomes" id="UP000000238">
    <property type="component" value="Chromosome"/>
</dbReference>
<dbReference type="RefSeq" id="WP_011397937.1">
    <property type="nucleotide sequence ID" value="NC_007645.1"/>
</dbReference>
<organism evidence="3 4">
    <name type="scientific">Hahella chejuensis (strain KCTC 2396)</name>
    <dbReference type="NCBI Taxonomy" id="349521"/>
    <lineage>
        <taxon>Bacteria</taxon>
        <taxon>Pseudomonadati</taxon>
        <taxon>Pseudomonadota</taxon>
        <taxon>Gammaproteobacteria</taxon>
        <taxon>Oceanospirillales</taxon>
        <taxon>Hahellaceae</taxon>
        <taxon>Hahella</taxon>
    </lineage>
</organism>
<keyword evidence="4" id="KW-1185">Reference proteome</keyword>
<evidence type="ECO:0000313" key="3">
    <source>
        <dbReference type="EMBL" id="ABC30870.1"/>
    </source>
</evidence>
<dbReference type="AlphaFoldDB" id="Q2SEQ4"/>
<accession>Q2SEQ4</accession>
<feature type="signal peptide" evidence="1">
    <location>
        <begin position="1"/>
        <end position="23"/>
    </location>
</feature>
<protein>
    <submittedName>
        <fullName evidence="3">ABC-type amino acid transport/signal transduction systems, periplasmic component/domain</fullName>
    </submittedName>
</protein>
<dbReference type="KEGG" id="hch:HCH_04161"/>
<dbReference type="PANTHER" id="PTHR38834">
    <property type="entry name" value="PERIPLASMIC SUBSTRATE BINDING PROTEIN FAMILY 3"/>
    <property type="match status" value="1"/>
</dbReference>